<comment type="caution">
    <text evidence="5">The sequence shown here is derived from an EMBL/GenBank/DDBJ whole genome shotgun (WGS) entry which is preliminary data.</text>
</comment>
<dbReference type="AlphaFoldDB" id="A0A9X2MF48"/>
<dbReference type="RefSeq" id="WP_257490027.1">
    <property type="nucleotide sequence ID" value="NZ_JANJZL010000001.1"/>
</dbReference>
<dbReference type="PANTHER" id="PTHR30469:SF33">
    <property type="entry name" value="SLR1207 PROTEIN"/>
    <property type="match status" value="1"/>
</dbReference>
<dbReference type="InterPro" id="IPR058728">
    <property type="entry name" value="HH_RND-rel"/>
</dbReference>
<evidence type="ECO:0000256" key="1">
    <source>
        <dbReference type="SAM" id="Coils"/>
    </source>
</evidence>
<feature type="coiled-coil region" evidence="1">
    <location>
        <begin position="179"/>
        <end position="206"/>
    </location>
</feature>
<evidence type="ECO:0000259" key="4">
    <source>
        <dbReference type="Pfam" id="PF26018"/>
    </source>
</evidence>
<protein>
    <recommendedName>
        <fullName evidence="7">HlyD family secretion protein</fullName>
    </recommendedName>
</protein>
<evidence type="ECO:0000259" key="3">
    <source>
        <dbReference type="Pfam" id="PF26012"/>
    </source>
</evidence>
<dbReference type="InterPro" id="IPR058709">
    <property type="entry name" value="BSH_RND-rel"/>
</dbReference>
<feature type="domain" description="RND related alpha-helical hairpin" evidence="3">
    <location>
        <begin position="101"/>
        <end position="203"/>
    </location>
</feature>
<organism evidence="5 6">
    <name type="scientific">Anaerosalibacter massiliensis</name>
    <dbReference type="NCBI Taxonomy" id="1347392"/>
    <lineage>
        <taxon>Bacteria</taxon>
        <taxon>Bacillati</taxon>
        <taxon>Bacillota</taxon>
        <taxon>Tissierellia</taxon>
        <taxon>Tissierellales</taxon>
        <taxon>Sporanaerobacteraceae</taxon>
        <taxon>Anaerosalibacter</taxon>
    </lineage>
</organism>
<keyword evidence="6" id="KW-1185">Reference proteome</keyword>
<dbReference type="EMBL" id="JANJZL010000001">
    <property type="protein sequence ID" value="MCR2042549.1"/>
    <property type="molecule type" value="Genomic_DNA"/>
</dbReference>
<proteinExistence type="predicted"/>
<feature type="coiled-coil region" evidence="1">
    <location>
        <begin position="101"/>
        <end position="138"/>
    </location>
</feature>
<dbReference type="Proteomes" id="UP001142078">
    <property type="component" value="Unassembled WGS sequence"/>
</dbReference>
<feature type="domain" description="RND related beta-barrel" evidence="2">
    <location>
        <begin position="271"/>
        <end position="342"/>
    </location>
</feature>
<dbReference type="Pfam" id="PF26018">
    <property type="entry name" value="BSH_RND_rel"/>
    <property type="match status" value="1"/>
</dbReference>
<accession>A0A9X2MF48</accession>
<dbReference type="InterPro" id="IPR058729">
    <property type="entry name" value="Beta-barrel_RND-rel"/>
</dbReference>
<evidence type="ECO:0000313" key="6">
    <source>
        <dbReference type="Proteomes" id="UP001142078"/>
    </source>
</evidence>
<evidence type="ECO:0000313" key="5">
    <source>
        <dbReference type="EMBL" id="MCR2042549.1"/>
    </source>
</evidence>
<gene>
    <name evidence="5" type="ORF">NSA23_00330</name>
</gene>
<dbReference type="Pfam" id="PF26012">
    <property type="entry name" value="HH_RND_rel"/>
    <property type="match status" value="1"/>
</dbReference>
<dbReference type="Pfam" id="PF26011">
    <property type="entry name" value="Beta-barrel_RND_rel"/>
    <property type="match status" value="1"/>
</dbReference>
<reference evidence="5" key="1">
    <citation type="submission" date="2022-07" db="EMBL/GenBank/DDBJ databases">
        <title>Enhanced cultured diversity of the mouse gut microbiota enables custom-made synthetic communities.</title>
        <authorList>
            <person name="Afrizal A."/>
        </authorList>
    </citation>
    <scope>NUCLEOTIDE SEQUENCE</scope>
    <source>
        <strain evidence="5">DSM 29482</strain>
    </source>
</reference>
<evidence type="ECO:0000259" key="2">
    <source>
        <dbReference type="Pfam" id="PF26011"/>
    </source>
</evidence>
<dbReference type="GO" id="GO:0015562">
    <property type="term" value="F:efflux transmembrane transporter activity"/>
    <property type="evidence" value="ECO:0007669"/>
    <property type="project" value="TreeGrafter"/>
</dbReference>
<sequence>MSREERDKKRSKRKKIRAFFIAFIFIYLIFRSVPALHASTLKTAIVEEGTVEDKVELKAIVVKNEKVYTSKGEGKVKLYKKEGERVKVGTEIAQVSLLDKDASLKNELEEINRKIESVEKIQKERETVKSDKDKANKNSNEVLDNIQNSIANKNYEEIPNLKEELYFSLGKQKDVSGGNTLSEQTLENLNREKEKIKKEIANNSIKYISEEAGIVSYEIDGLENIFSPKNLSKYNVEDIKEAELRSKVTKDGNKINAEDILFKIVDNHHFYLLVQIDDIKQISPLKEGDSISFLIDNDSQKLRGKIRRIDKKGRQAAMVIESDFFCHNYYNKRKVNINLIKSSYEGYKIPIKSISKKDGVNGVYIKDISGIIKFKPIKILGKNKEYAIISSGDQNNNIDINGNNKPVKTVKLFDEILLSNGKIKEGRIVD</sequence>
<keyword evidence="1" id="KW-0175">Coiled coil</keyword>
<dbReference type="PANTHER" id="PTHR30469">
    <property type="entry name" value="MULTIDRUG RESISTANCE PROTEIN MDTA"/>
    <property type="match status" value="1"/>
</dbReference>
<feature type="domain" description="RND related barrel-sandwich hybrid" evidence="4">
    <location>
        <begin position="65"/>
        <end position="266"/>
    </location>
</feature>
<name>A0A9X2MF48_9FIRM</name>
<evidence type="ECO:0008006" key="7">
    <source>
        <dbReference type="Google" id="ProtNLM"/>
    </source>
</evidence>
<dbReference type="GO" id="GO:1990281">
    <property type="term" value="C:efflux pump complex"/>
    <property type="evidence" value="ECO:0007669"/>
    <property type="project" value="TreeGrafter"/>
</dbReference>